<organism evidence="1 2">
    <name type="scientific">Brevibacillus panacihumi W25</name>
    <dbReference type="NCBI Taxonomy" id="1408254"/>
    <lineage>
        <taxon>Bacteria</taxon>
        <taxon>Bacillati</taxon>
        <taxon>Bacillota</taxon>
        <taxon>Bacilli</taxon>
        <taxon>Bacillales</taxon>
        <taxon>Paenibacillaceae</taxon>
        <taxon>Brevibacillus</taxon>
    </lineage>
</organism>
<dbReference type="EMBL" id="AYJU01000003">
    <property type="protein sequence ID" value="EST55481.1"/>
    <property type="molecule type" value="Genomic_DNA"/>
</dbReference>
<name>V6MA87_9BACL</name>
<dbReference type="RefSeq" id="WP_023555404.1">
    <property type="nucleotide sequence ID" value="NZ_KI629787.1"/>
</dbReference>
<protein>
    <submittedName>
        <fullName evidence="1">Uncharacterized protein</fullName>
    </submittedName>
</protein>
<dbReference type="HOGENOM" id="CLU_051811_0_0_9"/>
<accession>V6MA87</accession>
<comment type="caution">
    <text evidence="1">The sequence shown here is derived from an EMBL/GenBank/DDBJ whole genome shotgun (WGS) entry which is preliminary data.</text>
</comment>
<sequence length="404" mass="46844">MSKITVVDAIMGSGKTSWAVQHMNEAPASKKFIYITPFNDEVTRIKESVTGRTFRSTHNEDYAGKKMHVLKSWIADGGDIVSTHALFQKADDELIDLLTDAGYTLILDEVMDVIDVANISQQDIKILLDAKKIGVNEDRRVVWVSDEYVDGRFYDIKLFAKAGTLFYHRGKFLIWTFPPRIFAAFDEVINLTYLFEAQIQRYYYDLHGLEYTVKSVRKSGDNYELADYDPSVEGRTEIFKLIDLYEGPLNDVAKQKNALSSTWLDNAKPEQMKTLANNTYNFLYNRCGAKGFDALWTTKKDKKTRRPKIRVRSYADSFLHLNARATNDYADRWALAYVYNRYAHPFERVFFEDRGISVNQDLLAVSDLLQWVWRSRIRKGQPIKLYLPSSRMRSLLKAWANYEI</sequence>
<proteinExistence type="predicted"/>
<evidence type="ECO:0000313" key="1">
    <source>
        <dbReference type="EMBL" id="EST55481.1"/>
    </source>
</evidence>
<evidence type="ECO:0000313" key="2">
    <source>
        <dbReference type="Proteomes" id="UP000017973"/>
    </source>
</evidence>
<dbReference type="Proteomes" id="UP000017973">
    <property type="component" value="Unassembled WGS sequence"/>
</dbReference>
<dbReference type="eggNOG" id="ENOG502ZASU">
    <property type="taxonomic scope" value="Bacteria"/>
</dbReference>
<gene>
    <name evidence="1" type="ORF">T458_06910</name>
</gene>
<dbReference type="OrthoDB" id="1898893at2"/>
<dbReference type="STRING" id="1408254.T458_06910"/>
<reference evidence="1 2" key="1">
    <citation type="journal article" date="2014" name="Genome Announc.">
        <title>Draft Genome Sequence of Brevibacillus panacihumi Strain W25, a Halotolerant Hydrocarbon-Degrading Bacterium.</title>
        <authorList>
            <person name="Wang X."/>
            <person name="Jin D."/>
            <person name="Zhou L."/>
            <person name="Wu L."/>
            <person name="An W."/>
            <person name="Chen Y."/>
            <person name="Zhao L."/>
        </authorList>
    </citation>
    <scope>NUCLEOTIDE SEQUENCE [LARGE SCALE GENOMIC DNA]</scope>
    <source>
        <strain evidence="1 2">W25</strain>
    </source>
</reference>
<keyword evidence="2" id="KW-1185">Reference proteome</keyword>
<dbReference type="AlphaFoldDB" id="V6MA87"/>
<dbReference type="PATRIC" id="fig|1408254.3.peg.1371"/>